<reference evidence="1 2" key="1">
    <citation type="submission" date="2019-06" db="EMBL/GenBank/DDBJ databases">
        <title>Sequencing the genomes of 1000 actinobacteria strains.</title>
        <authorList>
            <person name="Klenk H.-P."/>
        </authorList>
    </citation>
    <scope>NUCLEOTIDE SEQUENCE [LARGE SCALE GENOMIC DNA]</scope>
    <source>
        <strain evidence="1 2">DSM 43866</strain>
    </source>
</reference>
<protein>
    <submittedName>
        <fullName evidence="1">Uncharacterized protein</fullName>
    </submittedName>
</protein>
<dbReference type="EMBL" id="VIWY01000004">
    <property type="protein sequence ID" value="TWG14415.1"/>
    <property type="molecule type" value="Genomic_DNA"/>
</dbReference>
<dbReference type="Proteomes" id="UP000320239">
    <property type="component" value="Unassembled WGS sequence"/>
</dbReference>
<comment type="caution">
    <text evidence="1">The sequence shown here is derived from an EMBL/GenBank/DDBJ whole genome shotgun (WGS) entry which is preliminary data.</text>
</comment>
<evidence type="ECO:0000313" key="2">
    <source>
        <dbReference type="Proteomes" id="UP000320239"/>
    </source>
</evidence>
<keyword evidence="2" id="KW-1185">Reference proteome</keyword>
<evidence type="ECO:0000313" key="1">
    <source>
        <dbReference type="EMBL" id="TWG14415.1"/>
    </source>
</evidence>
<accession>A0A561VS04</accession>
<sequence>MAGSLPAMTASGHAAMDRYGSSAGNAPNGPGTGVYRPLHCDYCCASIPF</sequence>
<name>A0A561VS04_ACTTI</name>
<proteinExistence type="predicted"/>
<organism evidence="1 2">
    <name type="scientific">Actinoplanes teichomyceticus</name>
    <dbReference type="NCBI Taxonomy" id="1867"/>
    <lineage>
        <taxon>Bacteria</taxon>
        <taxon>Bacillati</taxon>
        <taxon>Actinomycetota</taxon>
        <taxon>Actinomycetes</taxon>
        <taxon>Micromonosporales</taxon>
        <taxon>Micromonosporaceae</taxon>
        <taxon>Actinoplanes</taxon>
    </lineage>
</organism>
<dbReference type="AlphaFoldDB" id="A0A561VS04"/>
<gene>
    <name evidence="1" type="ORF">FHX34_104715</name>
</gene>